<sequence>GDHHGYGKKAGPYGEAVPNFKCEKVDKTLYVTKTNTKYKDDCYNIYKTKCKTVYDSGKDIGYKTDCDEFSVTRCRTVYDTDIKKKCSTFYTKKCSKFYETVSDWVYEQKCNTYYEEQCSGYGYHKHCESHPKEKCKQIPRQVKKHVPKTKCTKVPKKKCNEFPIHVPKKECKDFPKKICSQVPVQVKKDITKKVCKSIPKKVCNSIPITIIDHVPKTVWFKKCKSTKSHGYGHGLDHYDGFGRSSEDGAIIDGQTEAPSDIVSVSKINTLSPSSEVAKPPLEALSYIPTTPSPPNGVPSSNTETGDNPSIIAYTTPHAYGNQGQEDSINHEPTTSPVQNDYFTKKPVFSVFSPEFRKGQN</sequence>
<protein>
    <submittedName>
        <fullName evidence="2">Uncharacterized protein</fullName>
    </submittedName>
</protein>
<accession>A0A0K2T9C5</accession>
<evidence type="ECO:0000313" key="2">
    <source>
        <dbReference type="EMBL" id="CDW22071.1"/>
    </source>
</evidence>
<name>A0A0K2T9C5_LEPSM</name>
<proteinExistence type="predicted"/>
<dbReference type="EMBL" id="HACA01004710">
    <property type="protein sequence ID" value="CDW22071.1"/>
    <property type="molecule type" value="Transcribed_RNA"/>
</dbReference>
<feature type="compositionally biased region" description="Polar residues" evidence="1">
    <location>
        <begin position="321"/>
        <end position="341"/>
    </location>
</feature>
<evidence type="ECO:0000256" key="1">
    <source>
        <dbReference type="SAM" id="MobiDB-lite"/>
    </source>
</evidence>
<organism evidence="2">
    <name type="scientific">Lepeophtheirus salmonis</name>
    <name type="common">Salmon louse</name>
    <name type="synonym">Caligus salmonis</name>
    <dbReference type="NCBI Taxonomy" id="72036"/>
    <lineage>
        <taxon>Eukaryota</taxon>
        <taxon>Metazoa</taxon>
        <taxon>Ecdysozoa</taxon>
        <taxon>Arthropoda</taxon>
        <taxon>Crustacea</taxon>
        <taxon>Multicrustacea</taxon>
        <taxon>Hexanauplia</taxon>
        <taxon>Copepoda</taxon>
        <taxon>Siphonostomatoida</taxon>
        <taxon>Caligidae</taxon>
        <taxon>Lepeophtheirus</taxon>
    </lineage>
</organism>
<feature type="non-terminal residue" evidence="2">
    <location>
        <position position="1"/>
    </location>
</feature>
<feature type="compositionally biased region" description="Polar residues" evidence="1">
    <location>
        <begin position="297"/>
        <end position="307"/>
    </location>
</feature>
<feature type="region of interest" description="Disordered" evidence="1">
    <location>
        <begin position="284"/>
        <end position="343"/>
    </location>
</feature>
<dbReference type="AlphaFoldDB" id="A0A0K2T9C5"/>
<reference evidence="2" key="1">
    <citation type="submission" date="2014-05" db="EMBL/GenBank/DDBJ databases">
        <authorList>
            <person name="Chronopoulou M."/>
        </authorList>
    </citation>
    <scope>NUCLEOTIDE SEQUENCE</scope>
    <source>
        <tissue evidence="2">Whole organism</tissue>
    </source>
</reference>
<dbReference type="OrthoDB" id="6381938at2759"/>